<evidence type="ECO:0000313" key="2">
    <source>
        <dbReference type="Proteomes" id="UP001433508"/>
    </source>
</evidence>
<reference evidence="2" key="1">
    <citation type="journal article" date="2024" name="Front. Bioeng. Biotechnol.">
        <title>Genome-scale model development and genomic sequencing of the oleaginous clade Lipomyces.</title>
        <authorList>
            <person name="Czajka J.J."/>
            <person name="Han Y."/>
            <person name="Kim J."/>
            <person name="Mondo S.J."/>
            <person name="Hofstad B.A."/>
            <person name="Robles A."/>
            <person name="Haridas S."/>
            <person name="Riley R."/>
            <person name="LaButti K."/>
            <person name="Pangilinan J."/>
            <person name="Andreopoulos W."/>
            <person name="Lipzen A."/>
            <person name="Yan J."/>
            <person name="Wang M."/>
            <person name="Ng V."/>
            <person name="Grigoriev I.V."/>
            <person name="Spatafora J.W."/>
            <person name="Magnuson J.K."/>
            <person name="Baker S.E."/>
            <person name="Pomraning K.R."/>
        </authorList>
    </citation>
    <scope>NUCLEOTIDE SEQUENCE [LARGE SCALE GENOMIC DNA]</scope>
    <source>
        <strain evidence="2">CBS 7786</strain>
    </source>
</reference>
<keyword evidence="2" id="KW-1185">Reference proteome</keyword>
<proteinExistence type="predicted"/>
<organism evidence="1 2">
    <name type="scientific">Lipomyces kononenkoae</name>
    <name type="common">Yeast</name>
    <dbReference type="NCBI Taxonomy" id="34357"/>
    <lineage>
        <taxon>Eukaryota</taxon>
        <taxon>Fungi</taxon>
        <taxon>Dikarya</taxon>
        <taxon>Ascomycota</taxon>
        <taxon>Saccharomycotina</taxon>
        <taxon>Lipomycetes</taxon>
        <taxon>Lipomycetales</taxon>
        <taxon>Lipomycetaceae</taxon>
        <taxon>Lipomyces</taxon>
    </lineage>
</organism>
<accession>A0ACC3TBD2</accession>
<comment type="caution">
    <text evidence="1">The sequence shown here is derived from an EMBL/GenBank/DDBJ whole genome shotgun (WGS) entry which is preliminary data.</text>
</comment>
<protein>
    <submittedName>
        <fullName evidence="1">WD40-repeat-containing domain protein</fullName>
    </submittedName>
</protein>
<name>A0ACC3TBD2_LIPKO</name>
<dbReference type="Proteomes" id="UP001433508">
    <property type="component" value="Unassembled WGS sequence"/>
</dbReference>
<dbReference type="EMBL" id="MU971341">
    <property type="protein sequence ID" value="KAK9240202.1"/>
    <property type="molecule type" value="Genomic_DNA"/>
</dbReference>
<gene>
    <name evidence="1" type="ORF">V1525DRAFT_396234</name>
</gene>
<evidence type="ECO:0000313" key="1">
    <source>
        <dbReference type="EMBL" id="KAK9240202.1"/>
    </source>
</evidence>
<sequence length="507" mass="56573">MSDSEDELRQYLPAGFGKQTQTYDFEDQYEKCKRNEYINLLSQKGDKKAGSSSDDDDASDDDDELYELPISHEIVLKEHNKTISALDVDSAGVRVASGSYDYNMDLWDFNGMNLASLHPFRIVEPVESHPIHEIQYSRNGEWLLVIPSSSQAKLYTRDGIEESEYVRGDMYLRDMNNTDGHVAELTAGAWHPTNDNLFATSSLDSTIRIWDANIKRSQRNVIVVKSRTAKGAGKTRVSSIAWTPDGKYIAGATTDGGLAYYSSSGPYNRPVASIEDAHEKESWTSGLVYGADNTTLLTRGGDGTIKLWDIRNFKKALLSRSGLENTVQETNISLSPNGRWIITGTSSTPESPIGQLHIIDKSDLTTIAKLTLDASKPSSVVKTLWHPKLDQILATTSAGDIHVLFSRERSVKGAKVVVEKPPKVRHVDDDITADIDLTAAAVTPDMLSGRHRDESRLTSQQRQKMARKDPIRSRRPDLPLAKRMDGEVRVFNFDAEDKETSHKRRKI</sequence>